<dbReference type="RefSeq" id="WP_208020147.1">
    <property type="nucleotide sequence ID" value="NZ_JAAONY010000002.1"/>
</dbReference>
<dbReference type="AlphaFoldDB" id="A0A7X0JSI7"/>
<keyword evidence="2" id="KW-0378">Hydrolase</keyword>
<dbReference type="NCBIfam" id="NF002043">
    <property type="entry name" value="PRK00870.1"/>
    <property type="match status" value="1"/>
</dbReference>
<dbReference type="InterPro" id="IPR029058">
    <property type="entry name" value="AB_hydrolase_fold"/>
</dbReference>
<dbReference type="PRINTS" id="PR00111">
    <property type="entry name" value="ABHYDROLASE"/>
</dbReference>
<comment type="caution">
    <text evidence="2">The sequence shown here is derived from an EMBL/GenBank/DDBJ whole genome shotgun (WGS) entry which is preliminary data.</text>
</comment>
<dbReference type="GO" id="GO:0016020">
    <property type="term" value="C:membrane"/>
    <property type="evidence" value="ECO:0007669"/>
    <property type="project" value="TreeGrafter"/>
</dbReference>
<organism evidence="2 3">
    <name type="scientific">Pseudoteredinibacter isoporae</name>
    <dbReference type="NCBI Taxonomy" id="570281"/>
    <lineage>
        <taxon>Bacteria</taxon>
        <taxon>Pseudomonadati</taxon>
        <taxon>Pseudomonadota</taxon>
        <taxon>Gammaproteobacteria</taxon>
        <taxon>Cellvibrionales</taxon>
        <taxon>Cellvibrionaceae</taxon>
        <taxon>Pseudoteredinibacter</taxon>
    </lineage>
</organism>
<dbReference type="Pfam" id="PF00561">
    <property type="entry name" value="Abhydrolase_1"/>
    <property type="match status" value="1"/>
</dbReference>
<evidence type="ECO:0000313" key="2">
    <source>
        <dbReference type="EMBL" id="MBB6521495.1"/>
    </source>
</evidence>
<dbReference type="PRINTS" id="PR00412">
    <property type="entry name" value="EPOXHYDRLASE"/>
</dbReference>
<feature type="domain" description="AB hydrolase-1" evidence="1">
    <location>
        <begin position="54"/>
        <end position="153"/>
    </location>
</feature>
<dbReference type="EMBL" id="JACHHT010000002">
    <property type="protein sequence ID" value="MBB6521495.1"/>
    <property type="molecule type" value="Genomic_DNA"/>
</dbReference>
<dbReference type="PANTHER" id="PTHR43798">
    <property type="entry name" value="MONOACYLGLYCEROL LIPASE"/>
    <property type="match status" value="1"/>
</dbReference>
<dbReference type="InParanoid" id="A0A7X0JSI7"/>
<evidence type="ECO:0000313" key="3">
    <source>
        <dbReference type="Proteomes" id="UP000528457"/>
    </source>
</evidence>
<dbReference type="Proteomes" id="UP000528457">
    <property type="component" value="Unassembled WGS sequence"/>
</dbReference>
<dbReference type="Gene3D" id="3.40.50.1820">
    <property type="entry name" value="alpha/beta hydrolase"/>
    <property type="match status" value="1"/>
</dbReference>
<gene>
    <name evidence="2" type="ORF">HNR48_001780</name>
</gene>
<dbReference type="GO" id="GO:0018786">
    <property type="term" value="F:haloalkane dehalogenase activity"/>
    <property type="evidence" value="ECO:0007669"/>
    <property type="project" value="UniProtKB-EC"/>
</dbReference>
<dbReference type="SUPFAM" id="SSF53474">
    <property type="entry name" value="alpha/beta-Hydrolases"/>
    <property type="match status" value="1"/>
</dbReference>
<dbReference type="PANTHER" id="PTHR43798:SF33">
    <property type="entry name" value="HYDROLASE, PUTATIVE (AFU_ORTHOLOGUE AFUA_2G14860)-RELATED"/>
    <property type="match status" value="1"/>
</dbReference>
<name>A0A7X0JSI7_9GAMM</name>
<evidence type="ECO:0000259" key="1">
    <source>
        <dbReference type="Pfam" id="PF00561"/>
    </source>
</evidence>
<accession>A0A7X0JSI7</accession>
<keyword evidence="3" id="KW-1185">Reference proteome</keyword>
<dbReference type="EC" id="3.8.1.5" evidence="2"/>
<proteinExistence type="predicted"/>
<dbReference type="InterPro" id="IPR000073">
    <property type="entry name" value="AB_hydrolase_1"/>
</dbReference>
<dbReference type="InterPro" id="IPR050266">
    <property type="entry name" value="AB_hydrolase_sf"/>
</dbReference>
<sequence length="336" mass="38363">MKGINKMETIRTPDAHFEGLAGYDFEPHYMTIDDGMGGTIRMHYLDQGPRDGEVILCLHGNPSWSYLYKDMIPVFVNEGFRVIAPDLIGFGRSDKPTRLEDHTYDNHVRWLSQWFKTLNVNCNLFCQDWGGLLGLRLVAEKPDQFLRVVAGNTSLPDGYGRSADKAQPMRELYETIPVVNTSELFKKFAEKSEAPGYWYWRKFCAESPEFRLSVILSVDPAPYSKEELAANEAPYPDESYLCGPRGFPGMAPIFPDDPQLELNRQAWKRLESFDRPFQTAFSDDDYVASPGDESSFQNRIAGAQDVQHIQHHRMGHFLRKPEVAQAVIDFIRANPV</sequence>
<protein>
    <submittedName>
        <fullName evidence="2">Haloalkane dehalogenase</fullName>
        <ecNumber evidence="2">3.8.1.5</ecNumber>
    </submittedName>
</protein>
<dbReference type="InterPro" id="IPR000639">
    <property type="entry name" value="Epox_hydrolase-like"/>
</dbReference>
<reference evidence="2 3" key="1">
    <citation type="submission" date="2020-08" db="EMBL/GenBank/DDBJ databases">
        <title>Genomic Encyclopedia of Type Strains, Phase IV (KMG-IV): sequencing the most valuable type-strain genomes for metagenomic binning, comparative biology and taxonomic classification.</title>
        <authorList>
            <person name="Goeker M."/>
        </authorList>
    </citation>
    <scope>NUCLEOTIDE SEQUENCE [LARGE SCALE GENOMIC DNA]</scope>
    <source>
        <strain evidence="2 3">DSM 22368</strain>
    </source>
</reference>